<dbReference type="GO" id="GO:0016020">
    <property type="term" value="C:membrane"/>
    <property type="evidence" value="ECO:0007669"/>
    <property type="project" value="UniProtKB-SubCell"/>
</dbReference>
<dbReference type="InterPro" id="IPR032362">
    <property type="entry name" value="Ferlin_C"/>
</dbReference>
<accession>A0AAU9INX2</accession>
<keyword evidence="5 7" id="KW-0472">Membrane</keyword>
<dbReference type="InterPro" id="IPR037724">
    <property type="entry name" value="C2E_Ferlin"/>
</dbReference>
<keyword evidence="10" id="KW-1185">Reference proteome</keyword>
<dbReference type="GO" id="GO:0007009">
    <property type="term" value="P:plasma membrane organization"/>
    <property type="evidence" value="ECO:0007669"/>
    <property type="project" value="TreeGrafter"/>
</dbReference>
<evidence type="ECO:0000256" key="6">
    <source>
        <dbReference type="SAM" id="MobiDB-lite"/>
    </source>
</evidence>
<dbReference type="InterPro" id="IPR037721">
    <property type="entry name" value="Ferlin"/>
</dbReference>
<keyword evidence="2 7" id="KW-0812">Transmembrane</keyword>
<dbReference type="CDD" id="cd04037">
    <property type="entry name" value="C2E_Ferlin"/>
    <property type="match status" value="1"/>
</dbReference>
<keyword evidence="3" id="KW-0677">Repeat</keyword>
<dbReference type="CDD" id="cd00030">
    <property type="entry name" value="C2"/>
    <property type="match status" value="1"/>
</dbReference>
<dbReference type="Gene3D" id="2.60.40.150">
    <property type="entry name" value="C2 domain"/>
    <property type="match status" value="5"/>
</dbReference>
<dbReference type="SUPFAM" id="SSF49562">
    <property type="entry name" value="C2 domain (Calcium/lipid-binding domain, CaLB)"/>
    <property type="match status" value="6"/>
</dbReference>
<feature type="domain" description="C2" evidence="8">
    <location>
        <begin position="1205"/>
        <end position="1324"/>
    </location>
</feature>
<dbReference type="PANTHER" id="PTHR12546">
    <property type="entry name" value="FER-1-LIKE"/>
    <property type="match status" value="1"/>
</dbReference>
<feature type="region of interest" description="Disordered" evidence="6">
    <location>
        <begin position="16"/>
        <end position="49"/>
    </location>
</feature>
<feature type="domain" description="C2" evidence="8">
    <location>
        <begin position="41"/>
        <end position="168"/>
    </location>
</feature>
<evidence type="ECO:0000256" key="4">
    <source>
        <dbReference type="ARBA" id="ARBA00022989"/>
    </source>
</evidence>
<dbReference type="EMBL" id="CAJZBQ010000016">
    <property type="protein sequence ID" value="CAG9316505.1"/>
    <property type="molecule type" value="Genomic_DNA"/>
</dbReference>
<evidence type="ECO:0000256" key="2">
    <source>
        <dbReference type="ARBA" id="ARBA00022692"/>
    </source>
</evidence>
<reference evidence="9" key="1">
    <citation type="submission" date="2021-09" db="EMBL/GenBank/DDBJ databases">
        <authorList>
            <consortium name="AG Swart"/>
            <person name="Singh M."/>
            <person name="Singh A."/>
            <person name="Seah K."/>
            <person name="Emmerich C."/>
        </authorList>
    </citation>
    <scope>NUCLEOTIDE SEQUENCE</scope>
    <source>
        <strain evidence="9">ATCC30299</strain>
    </source>
</reference>
<dbReference type="PROSITE" id="PS50004">
    <property type="entry name" value="C2"/>
    <property type="match status" value="6"/>
</dbReference>
<evidence type="ECO:0000256" key="5">
    <source>
        <dbReference type="ARBA" id="ARBA00023136"/>
    </source>
</evidence>
<gene>
    <name evidence="9" type="ORF">BSTOLATCC_MIC16615</name>
</gene>
<evidence type="ECO:0000313" key="9">
    <source>
        <dbReference type="EMBL" id="CAG9316505.1"/>
    </source>
</evidence>
<dbReference type="Pfam" id="PF16165">
    <property type="entry name" value="Ferlin_C"/>
    <property type="match status" value="1"/>
</dbReference>
<name>A0AAU9INX2_9CILI</name>
<dbReference type="SMART" id="SM01202">
    <property type="entry name" value="FerI"/>
    <property type="match status" value="1"/>
</dbReference>
<feature type="domain" description="C2" evidence="8">
    <location>
        <begin position="679"/>
        <end position="810"/>
    </location>
</feature>
<dbReference type="InterPro" id="IPR035892">
    <property type="entry name" value="C2_domain_sf"/>
</dbReference>
<feature type="domain" description="C2" evidence="8">
    <location>
        <begin position="1052"/>
        <end position="1173"/>
    </location>
</feature>
<evidence type="ECO:0000256" key="7">
    <source>
        <dbReference type="SAM" id="Phobius"/>
    </source>
</evidence>
<protein>
    <recommendedName>
        <fullName evidence="8">C2 domain-containing protein</fullName>
    </recommendedName>
</protein>
<feature type="domain" description="C2" evidence="8">
    <location>
        <begin position="528"/>
        <end position="656"/>
    </location>
</feature>
<dbReference type="InterPro" id="IPR000008">
    <property type="entry name" value="C2_dom"/>
</dbReference>
<proteinExistence type="predicted"/>
<feature type="domain" description="C2" evidence="8">
    <location>
        <begin position="208"/>
        <end position="329"/>
    </location>
</feature>
<dbReference type="SMART" id="SM00239">
    <property type="entry name" value="C2"/>
    <property type="match status" value="6"/>
</dbReference>
<organism evidence="9 10">
    <name type="scientific">Blepharisma stoltei</name>
    <dbReference type="NCBI Taxonomy" id="1481888"/>
    <lineage>
        <taxon>Eukaryota</taxon>
        <taxon>Sar</taxon>
        <taxon>Alveolata</taxon>
        <taxon>Ciliophora</taxon>
        <taxon>Postciliodesmatophora</taxon>
        <taxon>Heterotrichea</taxon>
        <taxon>Heterotrichida</taxon>
        <taxon>Blepharismidae</taxon>
        <taxon>Blepharisma</taxon>
    </lineage>
</organism>
<evidence type="ECO:0000256" key="1">
    <source>
        <dbReference type="ARBA" id="ARBA00004167"/>
    </source>
</evidence>
<comment type="subcellular location">
    <subcellularLocation>
        <location evidence="1">Membrane</location>
        <topology evidence="1">Single-pass membrane protein</topology>
    </subcellularLocation>
</comment>
<evidence type="ECO:0000313" key="10">
    <source>
        <dbReference type="Proteomes" id="UP001162131"/>
    </source>
</evidence>
<feature type="transmembrane region" description="Helical" evidence="7">
    <location>
        <begin position="1418"/>
        <end position="1443"/>
    </location>
</feature>
<keyword evidence="4 7" id="KW-1133">Transmembrane helix</keyword>
<comment type="caution">
    <text evidence="9">The sequence shown here is derived from an EMBL/GenBank/DDBJ whole genome shotgun (WGS) entry which is preliminary data.</text>
</comment>
<dbReference type="InterPro" id="IPR012968">
    <property type="entry name" value="FerIin_dom"/>
</dbReference>
<dbReference type="Proteomes" id="UP001162131">
    <property type="component" value="Unassembled WGS sequence"/>
</dbReference>
<dbReference type="Pfam" id="PF00168">
    <property type="entry name" value="C2"/>
    <property type="match status" value="6"/>
</dbReference>
<dbReference type="PANTHER" id="PTHR12546:SF33">
    <property type="entry name" value="SPERM VESICLE FUSION PROTEIN FER-1"/>
    <property type="match status" value="1"/>
</dbReference>
<sequence length="1453" mass="166134">MQEKIKFLFKFKKATKMSDKNPAKKEPEQSDTNAKEKPENDINENNQPSNIRMKLGDYMVHIFIEQGRALMPPGGADTSDPVIAVTAFNQQKSTKALNDVGGSSIVYWGEHIFIEGKNIHPEEFKDQRITIEVRDHNKLWKDALLGVHEIDMVYIYSQKDHAIIHRWVVLSNPEDENFDVVRGYLKIGVSVLYEDDKAVDLAIREDMSIKDKEMLLPPHVKPVTVQLITQILKAESLPIMDTGGTLDAYCVARFAGAESKTSTQAADKATLSAYWYEEIYLPVLVPSVTNTMSLTFWDYDSTSADDLVGSVIFSFDKIKRGLYKDYFWANIYGAPPLAEGEAAEFMNHVPQHASTWRGRVLLRQWVEDGVSETYKKTQKISEPNIQIKIRDTFEVGQEFEIRAQILSGNALPFKKGKYSVVVSWSGVESISSLQQTETASIDWYETLKRQICMVPNLAEKDLPDVFIYLVYEDKRICYARIKPSACINKNSQAEWVSLIPDKSIGKVKENWKAGFLRVRIYIGLFDNDNDELRTGNWDQKLIKPKMEDWVLLAHVFQARDLPAADGVGLSDPYLVIYCAGVEVSTKNKPREQTLNPRWYETFPMQIRIPTIEDAPPVILSVFDYDVISKDDMMGRALINLSDASLNTEIVARPKWYPINLGTPESEKGAILCSFTLARPMSVPRFNITPKFVDKTVEINILGLRGLKPAVGFLPVKKAFVRVDLNSLELPEVSQGVKFLQTQPFEGGSDPNINSTLSFRCKIPEDPLYAPVLTCTVCDNLFAGLSQPLIGTFSIDLGKYSSQKSRKSQLLLDQFMRVTTNLTQNRPGIEEEKISVEPKSAKNQPEILVPPKFEAVDLSDYAETEAKQDFKHLVPIKAARSDEYMSPKGYFNVSQEEVELEIKEDFTKFSEKVITIEDAVNNNKIVIMPQYKENKSKKMIEIYPPNPDNYLCIGYNREQNDGKKHYRYYLHDELEKTPAFQRSAFEEFDILRGASRGVDELPTLHSTHQEKDGQKSTVECVGKFKALIRVIDYPPKWQPFGYLTGLMGNKDFPDEDSDFETIARTLLVKTQCVVRVYIIDAMSLEQKDAFSKSDPYFKLKLGGRVINNREEHQEDVCDPKFYKCYDFETTIPGQSLLKLSMWDYNKVFPDSKIGTTIIDIEDRFFNKTWRSLKEVPIETRALYLAASRRPQGYVRMWVEIHYNTIIPDPVDISLRPPASFEARLIIWRCEDVENMDFEGVSDLFVRAWINQEKDKETDTHYRCQRGKGSWNWRMKFPISLPQPENTVTIQIWDRDIFSRNDFIAETSFEFNELAAAAIEENRRIKKKGPAEGWKDRVLNEENEKFWVNCKKRGKEGGFEDGGKVLISFELVPEMRAQACPVGEGRNEPNVDPKLPPPIGRFEWSLNPLKMISQLCGPEFKMKICLAICCALCCMAMIFVFPMFISSVMSNLVTK</sequence>
<evidence type="ECO:0000259" key="8">
    <source>
        <dbReference type="PROSITE" id="PS50004"/>
    </source>
</evidence>
<feature type="compositionally biased region" description="Basic and acidic residues" evidence="6">
    <location>
        <begin position="16"/>
        <end position="40"/>
    </location>
</feature>
<evidence type="ECO:0000256" key="3">
    <source>
        <dbReference type="ARBA" id="ARBA00022737"/>
    </source>
</evidence>